<reference evidence="3 4" key="1">
    <citation type="submission" date="2019-06" db="EMBL/GenBank/DDBJ databases">
        <title>The draft genome of Rhizobium smilacinae PTYR-5.</title>
        <authorList>
            <person name="Liu L."/>
            <person name="Li L."/>
            <person name="Zhang X."/>
        </authorList>
    </citation>
    <scope>NUCLEOTIDE SEQUENCE [LARGE SCALE GENOMIC DNA]</scope>
    <source>
        <strain evidence="3 4">PTYR-5</strain>
    </source>
</reference>
<evidence type="ECO:0000313" key="3">
    <source>
        <dbReference type="EMBL" id="TNM63038.1"/>
    </source>
</evidence>
<evidence type="ECO:0000313" key="4">
    <source>
        <dbReference type="Proteomes" id="UP000311605"/>
    </source>
</evidence>
<dbReference type="AlphaFoldDB" id="A0A5C4XIA7"/>
<protein>
    <submittedName>
        <fullName evidence="3">DUF2235 domain-containing protein</fullName>
    </submittedName>
</protein>
<comment type="caution">
    <text evidence="3">The sequence shown here is derived from an EMBL/GenBank/DDBJ whole genome shotgun (WGS) entry which is preliminary data.</text>
</comment>
<organism evidence="3 4">
    <name type="scientific">Aliirhizobium smilacinae</name>
    <dbReference type="NCBI Taxonomy" id="1395944"/>
    <lineage>
        <taxon>Bacteria</taxon>
        <taxon>Pseudomonadati</taxon>
        <taxon>Pseudomonadota</taxon>
        <taxon>Alphaproteobacteria</taxon>
        <taxon>Hyphomicrobiales</taxon>
        <taxon>Rhizobiaceae</taxon>
        <taxon>Aliirhizobium</taxon>
    </lineage>
</organism>
<dbReference type="InterPro" id="IPR018712">
    <property type="entry name" value="Tle1-like_cat"/>
</dbReference>
<evidence type="ECO:0000256" key="1">
    <source>
        <dbReference type="SAM" id="MobiDB-lite"/>
    </source>
</evidence>
<dbReference type="Proteomes" id="UP000311605">
    <property type="component" value="Unassembled WGS sequence"/>
</dbReference>
<feature type="domain" description="T6SS Phospholipase effector Tle1-like catalytic" evidence="2">
    <location>
        <begin position="3"/>
        <end position="293"/>
    </location>
</feature>
<sequence>MSKNIVILFDGTSNEISADRTNILRLFGALERSGRQIVYYDPGVGTFGANNAWSKIYRNTIEIWGLATGWGMDQNIKEAYRFLIDNYDPGKKDDSGNYKDRDRIYIFGFSRGAYSARVLAGFIHALGFMNRHHLNLLDYAYDTYKGIPAQEEIDRDRLQDEDGRSAFASMRLYERTLRTGRPPIKLLGLFDTVASVIEPGKHWLQMKTHPFSAKNPSVEWVRHAVAIDERRTMFQPELWTADQDYRGSPFKKVKGKQNFKEVWFAGVHGDVGGGYPEAESSQVKIPLDWMIRETEPAGLIFRTQTVNDIVRGERDNKYVRLNPTAALHDSMSFGWKPLEYLPRRVPENSWRKRGDRRSIYIPLKDYRLIPDTAMLHQSVRTRTDAGGYNPPNLPKDPVFVT</sequence>
<accession>A0A5C4XIA7</accession>
<evidence type="ECO:0000259" key="2">
    <source>
        <dbReference type="Pfam" id="PF09994"/>
    </source>
</evidence>
<dbReference type="EMBL" id="VDMN01000003">
    <property type="protein sequence ID" value="TNM63038.1"/>
    <property type="molecule type" value="Genomic_DNA"/>
</dbReference>
<dbReference type="PANTHER" id="PTHR33840:SF1">
    <property type="entry name" value="TLE1 PHOSPHOLIPASE DOMAIN-CONTAINING PROTEIN"/>
    <property type="match status" value="1"/>
</dbReference>
<name>A0A5C4XIA7_9HYPH</name>
<keyword evidence="4" id="KW-1185">Reference proteome</keyword>
<dbReference type="OrthoDB" id="4378831at2"/>
<dbReference type="Pfam" id="PF09994">
    <property type="entry name" value="T6SS_Tle1-like_cat"/>
    <property type="match status" value="1"/>
</dbReference>
<dbReference type="PANTHER" id="PTHR33840">
    <property type="match status" value="1"/>
</dbReference>
<proteinExistence type="predicted"/>
<gene>
    <name evidence="3" type="ORF">FHP24_17665</name>
</gene>
<dbReference type="SUPFAM" id="SSF53474">
    <property type="entry name" value="alpha/beta-Hydrolases"/>
    <property type="match status" value="1"/>
</dbReference>
<dbReference type="InterPro" id="IPR029058">
    <property type="entry name" value="AB_hydrolase_fold"/>
</dbReference>
<feature type="region of interest" description="Disordered" evidence="1">
    <location>
        <begin position="381"/>
        <end position="401"/>
    </location>
</feature>
<dbReference type="RefSeq" id="WP_139677528.1">
    <property type="nucleotide sequence ID" value="NZ_VDMN01000003.1"/>
</dbReference>